<dbReference type="Proteomes" id="UP000644693">
    <property type="component" value="Unassembled WGS sequence"/>
</dbReference>
<proteinExistence type="predicted"/>
<evidence type="ECO:0000313" key="2">
    <source>
        <dbReference type="EMBL" id="GHD36594.1"/>
    </source>
</evidence>
<dbReference type="AlphaFoldDB" id="A0A918XLK7"/>
<reference evidence="2" key="2">
    <citation type="submission" date="2020-09" db="EMBL/GenBank/DDBJ databases">
        <authorList>
            <person name="Sun Q."/>
            <person name="Kim S."/>
        </authorList>
    </citation>
    <scope>NUCLEOTIDE SEQUENCE</scope>
    <source>
        <strain evidence="2">KCTC 23430</strain>
    </source>
</reference>
<feature type="transmembrane region" description="Helical" evidence="1">
    <location>
        <begin position="48"/>
        <end position="66"/>
    </location>
</feature>
<comment type="caution">
    <text evidence="2">The sequence shown here is derived from an EMBL/GenBank/DDBJ whole genome shotgun (WGS) entry which is preliminary data.</text>
</comment>
<dbReference type="RefSeq" id="WP_189478131.1">
    <property type="nucleotide sequence ID" value="NZ_BMYM01000002.1"/>
</dbReference>
<keyword evidence="1" id="KW-0472">Membrane</keyword>
<dbReference type="EMBL" id="BMYM01000002">
    <property type="protein sequence ID" value="GHD36594.1"/>
    <property type="molecule type" value="Genomic_DNA"/>
</dbReference>
<keyword evidence="3" id="KW-1185">Reference proteome</keyword>
<sequence length="67" mass="7416">MTYYCQDCSYRGKTASPSGDCPACGSFALTRGSSAAEEEQPPAAWRLYLMWALWAVFIGMVAWKVLD</sequence>
<evidence type="ECO:0000256" key="1">
    <source>
        <dbReference type="SAM" id="Phobius"/>
    </source>
</evidence>
<keyword evidence="1" id="KW-0812">Transmembrane</keyword>
<reference evidence="2" key="1">
    <citation type="journal article" date="2014" name="Int. J. Syst. Evol. Microbiol.">
        <title>Complete genome sequence of Corynebacterium casei LMG S-19264T (=DSM 44701T), isolated from a smear-ripened cheese.</title>
        <authorList>
            <consortium name="US DOE Joint Genome Institute (JGI-PGF)"/>
            <person name="Walter F."/>
            <person name="Albersmeier A."/>
            <person name="Kalinowski J."/>
            <person name="Ruckert C."/>
        </authorList>
    </citation>
    <scope>NUCLEOTIDE SEQUENCE</scope>
    <source>
        <strain evidence="2">KCTC 23430</strain>
    </source>
</reference>
<evidence type="ECO:0000313" key="3">
    <source>
        <dbReference type="Proteomes" id="UP000644693"/>
    </source>
</evidence>
<protein>
    <submittedName>
        <fullName evidence="2">Uncharacterized protein</fullName>
    </submittedName>
</protein>
<keyword evidence="1" id="KW-1133">Transmembrane helix</keyword>
<gene>
    <name evidence="2" type="ORF">GCM10007053_25180</name>
</gene>
<name>A0A918XLK7_9GAMM</name>
<accession>A0A918XLK7</accession>
<organism evidence="2 3">
    <name type="scientific">Parahalioglobus pacificus</name>
    <dbReference type="NCBI Taxonomy" id="930806"/>
    <lineage>
        <taxon>Bacteria</taxon>
        <taxon>Pseudomonadati</taxon>
        <taxon>Pseudomonadota</taxon>
        <taxon>Gammaproteobacteria</taxon>
        <taxon>Cellvibrionales</taxon>
        <taxon>Halieaceae</taxon>
        <taxon>Parahalioglobus</taxon>
    </lineage>
</organism>